<evidence type="ECO:0000313" key="1">
    <source>
        <dbReference type="EMBL" id="CUS15287.1"/>
    </source>
</evidence>
<accession>A0A292Q9A2</accession>
<gene>
    <name evidence="1" type="ORF">GSTUAT00000544001</name>
</gene>
<keyword evidence="2" id="KW-1185">Reference proteome</keyword>
<dbReference type="EMBL" id="LN890948">
    <property type="protein sequence ID" value="CUS15287.1"/>
    <property type="molecule type" value="Genomic_DNA"/>
</dbReference>
<dbReference type="AlphaFoldDB" id="A0A292Q9A2"/>
<protein>
    <submittedName>
        <fullName evidence="1">Uncharacterized protein</fullName>
    </submittedName>
</protein>
<sequence length="147" mass="15871">MSGLPNSPVCLAVAAKLGSSQLCSYSTCTSTVLGRYYSIGRDHDLRYRSVLRLRCSGVSRYLPCGRSCLPVRAIYPVRGGLVGTVRRVPVRYCARVLGPISLTRGQGGGLDQVRSNWSGAASFQTSSMTFIDFYSVFNSSSTSRVLA</sequence>
<organism evidence="1 2">
    <name type="scientific">Tuber aestivum</name>
    <name type="common">summer truffle</name>
    <dbReference type="NCBI Taxonomy" id="59557"/>
    <lineage>
        <taxon>Eukaryota</taxon>
        <taxon>Fungi</taxon>
        <taxon>Dikarya</taxon>
        <taxon>Ascomycota</taxon>
        <taxon>Pezizomycotina</taxon>
        <taxon>Pezizomycetes</taxon>
        <taxon>Pezizales</taxon>
        <taxon>Tuberaceae</taxon>
        <taxon>Tuber</taxon>
    </lineage>
</organism>
<dbReference type="Proteomes" id="UP001412239">
    <property type="component" value="Unassembled WGS sequence"/>
</dbReference>
<reference evidence="1" key="1">
    <citation type="submission" date="2015-10" db="EMBL/GenBank/DDBJ databases">
        <authorList>
            <person name="Regsiter A."/>
            <person name="william w."/>
        </authorList>
    </citation>
    <scope>NUCLEOTIDE SEQUENCE</scope>
    <source>
        <strain evidence="1">Montdore</strain>
    </source>
</reference>
<name>A0A292Q9A2_9PEZI</name>
<proteinExistence type="predicted"/>
<evidence type="ECO:0000313" key="2">
    <source>
        <dbReference type="Proteomes" id="UP001412239"/>
    </source>
</evidence>